<feature type="domain" description="Alcohol dehydrogenase-like C-terminal" evidence="2">
    <location>
        <begin position="321"/>
        <end position="454"/>
    </location>
</feature>
<proteinExistence type="predicted"/>
<dbReference type="PANTHER" id="PTHR43205">
    <property type="entry name" value="PROSTAGLANDIN REDUCTASE"/>
    <property type="match status" value="1"/>
</dbReference>
<dbReference type="Gene3D" id="3.90.180.10">
    <property type="entry name" value="Medium-chain alcohol dehydrogenases, catalytic domain"/>
    <property type="match status" value="2"/>
</dbReference>
<name>A0AAD6QJK3_9ROSI</name>
<sequence>MHSGMPGMTAYFGFYQVCSPKKGERVYISAASGAVGQLVGQFAKLMGCYVVGSAGSKEKVELLKNKFGFDDAFNYKEEHDLVAALKRYFPEGIDIYFENVGGKMLDAVLLNMRFHGRIAACGMISQYNLQQPEGVQNLTTVVFKRIRLEGFIVFDYFDQYPKFLDFVLPYIREGKIVYVEDITEGLEHGPSALVGLFSGRNVGKQVVKCGYRPNLTRSKLLDAINRTCNRHLHHQQGMPGITAYFGFFEICSPKKGESVFVSAASGAVGQLVGQIAKLMGCYVVGSAGSKTKVELLKSKFGFDVCSPKKGERVYISAASGAVGQLVGQFAKLMGCYVVGSAGSKEKVDLLKNKFGFDEAFNYKEEPDLNVALGRYFPEGIDIYFENVGGKMLDAVLPNMRSRGRIAVCGMISQYNLDKPEGVFNLMTVVYKRVRIEGFVVTDYYDQYPKFLDFVLPCIREGKIKYMEDVSEGLENGPAALVGLFSGQNVGKKLVVVARE</sequence>
<gene>
    <name evidence="3" type="ORF">NC653_019703</name>
</gene>
<dbReference type="PANTHER" id="PTHR43205:SF67">
    <property type="entry name" value="ENOYL REDUCTASE (ER) DOMAIN-CONTAINING PROTEIN"/>
    <property type="match status" value="1"/>
</dbReference>
<organism evidence="3 4">
    <name type="scientific">Populus alba x Populus x berolinensis</name>
    <dbReference type="NCBI Taxonomy" id="444605"/>
    <lineage>
        <taxon>Eukaryota</taxon>
        <taxon>Viridiplantae</taxon>
        <taxon>Streptophyta</taxon>
        <taxon>Embryophyta</taxon>
        <taxon>Tracheophyta</taxon>
        <taxon>Spermatophyta</taxon>
        <taxon>Magnoliopsida</taxon>
        <taxon>eudicotyledons</taxon>
        <taxon>Gunneridae</taxon>
        <taxon>Pentapetalae</taxon>
        <taxon>rosids</taxon>
        <taxon>fabids</taxon>
        <taxon>Malpighiales</taxon>
        <taxon>Salicaceae</taxon>
        <taxon>Saliceae</taxon>
        <taxon>Populus</taxon>
    </lineage>
</organism>
<evidence type="ECO:0000256" key="1">
    <source>
        <dbReference type="ARBA" id="ARBA00023002"/>
    </source>
</evidence>
<keyword evidence="1" id="KW-0560">Oxidoreductase</keyword>
<comment type="caution">
    <text evidence="3">The sequence shown here is derived from an EMBL/GenBank/DDBJ whole genome shotgun (WGS) entry which is preliminary data.</text>
</comment>
<reference evidence="3" key="1">
    <citation type="journal article" date="2023" name="Mol. Ecol. Resour.">
        <title>Chromosome-level genome assembly of a triploid poplar Populus alba 'Berolinensis'.</title>
        <authorList>
            <person name="Chen S."/>
            <person name="Yu Y."/>
            <person name="Wang X."/>
            <person name="Wang S."/>
            <person name="Zhang T."/>
            <person name="Zhou Y."/>
            <person name="He R."/>
            <person name="Meng N."/>
            <person name="Wang Y."/>
            <person name="Liu W."/>
            <person name="Liu Z."/>
            <person name="Liu J."/>
            <person name="Guo Q."/>
            <person name="Huang H."/>
            <person name="Sederoff R.R."/>
            <person name="Wang G."/>
            <person name="Qu G."/>
            <person name="Chen S."/>
        </authorList>
    </citation>
    <scope>NUCLEOTIDE SEQUENCE</scope>
    <source>
        <strain evidence="3">SC-2020</strain>
    </source>
</reference>
<dbReference type="SUPFAM" id="SSF51735">
    <property type="entry name" value="NAD(P)-binding Rossmann-fold domains"/>
    <property type="match status" value="3"/>
</dbReference>
<feature type="domain" description="Alcohol dehydrogenase-like C-terminal" evidence="2">
    <location>
        <begin position="34"/>
        <end position="167"/>
    </location>
</feature>
<dbReference type="InterPro" id="IPR036291">
    <property type="entry name" value="NAD(P)-bd_dom_sf"/>
</dbReference>
<keyword evidence="4" id="KW-1185">Reference proteome</keyword>
<dbReference type="FunFam" id="3.40.50.720:FF:000121">
    <property type="entry name" value="Prostaglandin reductase 2"/>
    <property type="match status" value="2"/>
</dbReference>
<dbReference type="Proteomes" id="UP001164929">
    <property type="component" value="Chromosome 7"/>
</dbReference>
<dbReference type="InterPro" id="IPR013149">
    <property type="entry name" value="ADH-like_C"/>
</dbReference>
<accession>A0AAD6QJK3</accession>
<dbReference type="Gene3D" id="3.40.50.720">
    <property type="entry name" value="NAD(P)-binding Rossmann-like Domain"/>
    <property type="match status" value="3"/>
</dbReference>
<evidence type="ECO:0000313" key="3">
    <source>
        <dbReference type="EMBL" id="KAJ6991611.1"/>
    </source>
</evidence>
<dbReference type="EMBL" id="JAQIZT010000007">
    <property type="protein sequence ID" value="KAJ6991611.1"/>
    <property type="molecule type" value="Genomic_DNA"/>
</dbReference>
<dbReference type="GO" id="GO:0032440">
    <property type="term" value="F:2-alkenal reductase [NAD(P)H] activity"/>
    <property type="evidence" value="ECO:0007669"/>
    <property type="project" value="TreeGrafter"/>
</dbReference>
<protein>
    <recommendedName>
        <fullName evidence="2">Alcohol dehydrogenase-like C-terminal domain-containing protein</fullName>
    </recommendedName>
</protein>
<dbReference type="Pfam" id="PF00107">
    <property type="entry name" value="ADH_zinc_N"/>
    <property type="match status" value="2"/>
</dbReference>
<evidence type="ECO:0000259" key="2">
    <source>
        <dbReference type="Pfam" id="PF00107"/>
    </source>
</evidence>
<dbReference type="AlphaFoldDB" id="A0AAD6QJK3"/>
<evidence type="ECO:0000313" key="4">
    <source>
        <dbReference type="Proteomes" id="UP001164929"/>
    </source>
</evidence>
<dbReference type="InterPro" id="IPR045010">
    <property type="entry name" value="MDR_fam"/>
</dbReference>